<keyword evidence="5 9" id="KW-0560">Oxidoreductase</keyword>
<dbReference type="InterPro" id="IPR016156">
    <property type="entry name" value="FAD/NAD-linked_Rdtase_dimer_sf"/>
</dbReference>
<reference evidence="12 13" key="1">
    <citation type="journal article" date="2011" name="J. Bacteriol.">
        <title>Complete genome sequence of the thermoacidophilic crenarchaeon Thermoproteus uzoniensis 768-20.</title>
        <authorList>
            <person name="Mardanov A.V."/>
            <person name="Gumerov V.M."/>
            <person name="Beletsky A.V."/>
            <person name="Prokofeva M.I."/>
            <person name="Bonch-Osmolovskaya E.A."/>
            <person name="Ravin N.V."/>
            <person name="Skryabin K.G."/>
        </authorList>
    </citation>
    <scope>NUCLEOTIDE SEQUENCE [LARGE SCALE GENOMIC DNA]</scope>
    <source>
        <strain evidence="12 13">768-20</strain>
    </source>
</reference>
<evidence type="ECO:0000256" key="6">
    <source>
        <dbReference type="ARBA" id="ARBA00023027"/>
    </source>
</evidence>
<keyword evidence="7" id="KW-1015">Disulfide bond</keyword>
<sequence length="482" mass="52940">MELGKYPIFPPTDPEFLREPKRDRYDVVIIGAGGGGYHGAFELSKGGLNVLIVDDKGNLGGSCLYEGCIPSKSVRAGIHLLHTLREILLSVGNNDVEKVRLAWENLIDHKDWVQEVRYIQHIREVKEHPGLELVKGIATVVDEHRVKIRGDDWTKEVEAKWLHVATGSIPIKLPIPGAELAIGSMELFGYKTKYRKLPKSAVIVGGGYIGVEVAFMLARMGVKATIVEMLPRILSGWGGEVVSHVENSLRRLGVDVLTNSKVTAIRQDGGEKVVEFESQNGKGYVKGEEVIMAVGRKPFVDGLDVLGIVERGRVVVDSTMRTKKPNVYAAGDVTGQYMLFHAAVKESTIAAWNILHGHPIYEVNFNTIPITLFSEPEAAMVGLNEEAARAKGIPYTTVRYPLEDDAHAQIYKAREGYVKLIIERDSQRIIGGEVVGEAASLVINEIALAVAVNARVKDLALLAHAHPTIFEAIDRAAVRFKL</sequence>
<dbReference type="NCBIfam" id="NF004943">
    <property type="entry name" value="PRK06292.2-1"/>
    <property type="match status" value="1"/>
</dbReference>
<dbReference type="HOGENOM" id="CLU_016755_0_2_2"/>
<dbReference type="GO" id="GO:0050660">
    <property type="term" value="F:flavin adenine dinucleotide binding"/>
    <property type="evidence" value="ECO:0007669"/>
    <property type="project" value="TreeGrafter"/>
</dbReference>
<feature type="domain" description="Pyridine nucleotide-disulphide oxidoreductase dimerisation" evidence="10">
    <location>
        <begin position="368"/>
        <end position="476"/>
    </location>
</feature>
<evidence type="ECO:0000256" key="8">
    <source>
        <dbReference type="ARBA" id="ARBA00023284"/>
    </source>
</evidence>
<dbReference type="Pfam" id="PF02852">
    <property type="entry name" value="Pyr_redox_dim"/>
    <property type="match status" value="1"/>
</dbReference>
<evidence type="ECO:0000256" key="7">
    <source>
        <dbReference type="ARBA" id="ARBA00023157"/>
    </source>
</evidence>
<dbReference type="KEGG" id="tuz:TUZN_0270"/>
<dbReference type="PRINTS" id="PR00368">
    <property type="entry name" value="FADPNR"/>
</dbReference>
<keyword evidence="8 9" id="KW-0676">Redox-active center</keyword>
<dbReference type="AlphaFoldDB" id="F2L2A3"/>
<dbReference type="Gene3D" id="3.50.50.60">
    <property type="entry name" value="FAD/NAD(P)-binding domain"/>
    <property type="match status" value="2"/>
</dbReference>
<evidence type="ECO:0000256" key="4">
    <source>
        <dbReference type="ARBA" id="ARBA00022827"/>
    </source>
</evidence>
<dbReference type="GO" id="GO:0006103">
    <property type="term" value="P:2-oxoglutarate metabolic process"/>
    <property type="evidence" value="ECO:0007669"/>
    <property type="project" value="TreeGrafter"/>
</dbReference>
<dbReference type="SUPFAM" id="SSF55424">
    <property type="entry name" value="FAD/NAD-linked reductases, dimerisation (C-terminal) domain"/>
    <property type="match status" value="1"/>
</dbReference>
<dbReference type="InterPro" id="IPR050151">
    <property type="entry name" value="Class-I_Pyr_Nuc-Dis_Oxidored"/>
</dbReference>
<dbReference type="PIRSF" id="PIRSF000350">
    <property type="entry name" value="Mercury_reductase_MerA"/>
    <property type="match status" value="1"/>
</dbReference>
<keyword evidence="13" id="KW-1185">Reference proteome</keyword>
<keyword evidence="12" id="KW-0670">Pyruvate</keyword>
<proteinExistence type="inferred from homology"/>
<dbReference type="STRING" id="999630.TUZN_0270"/>
<evidence type="ECO:0000313" key="12">
    <source>
        <dbReference type="EMBL" id="AEA11768.1"/>
    </source>
</evidence>
<gene>
    <name evidence="12" type="ordered locus">TUZN_0270</name>
</gene>
<feature type="domain" description="FAD/NAD(P)-binding" evidence="11">
    <location>
        <begin position="25"/>
        <end position="346"/>
    </location>
</feature>
<dbReference type="GeneID" id="10359817"/>
<comment type="similarity">
    <text evidence="2 9">Belongs to the class-I pyridine nucleotide-disulfide oxidoreductase family.</text>
</comment>
<keyword evidence="3 9" id="KW-0285">Flavoprotein</keyword>
<evidence type="ECO:0000256" key="9">
    <source>
        <dbReference type="RuleBase" id="RU003691"/>
    </source>
</evidence>
<dbReference type="GO" id="GO:0004148">
    <property type="term" value="F:dihydrolipoyl dehydrogenase (NADH) activity"/>
    <property type="evidence" value="ECO:0007669"/>
    <property type="project" value="TreeGrafter"/>
</dbReference>
<keyword evidence="6" id="KW-0520">NAD</keyword>
<dbReference type="SUPFAM" id="SSF51905">
    <property type="entry name" value="FAD/NAD(P)-binding domain"/>
    <property type="match status" value="1"/>
</dbReference>
<dbReference type="Gene3D" id="3.30.390.30">
    <property type="match status" value="1"/>
</dbReference>
<dbReference type="RefSeq" id="WP_013679104.1">
    <property type="nucleotide sequence ID" value="NC_015315.1"/>
</dbReference>
<comment type="cofactor">
    <cofactor evidence="1">
        <name>FAD</name>
        <dbReference type="ChEBI" id="CHEBI:57692"/>
    </cofactor>
</comment>
<organism evidence="12 13">
    <name type="scientific">Thermoproteus uzoniensis (strain 768-20)</name>
    <dbReference type="NCBI Taxonomy" id="999630"/>
    <lineage>
        <taxon>Archaea</taxon>
        <taxon>Thermoproteota</taxon>
        <taxon>Thermoprotei</taxon>
        <taxon>Thermoproteales</taxon>
        <taxon>Thermoproteaceae</taxon>
        <taxon>Thermoproteus</taxon>
    </lineage>
</organism>
<reference key="2">
    <citation type="submission" date="2011-03" db="EMBL/GenBank/DDBJ databases">
        <title>Complete genome sequence of the thermoacidophilic crenarchaeon Thermoproteus uzoniensis 768-20.</title>
        <authorList>
            <person name="Mardanov A.V."/>
            <person name="Gumerov V.M."/>
            <person name="Beletsky A.V."/>
            <person name="Prokofeva M.I."/>
            <person name="Bonch-Osmolovskaya E.A."/>
            <person name="Ravin N.V."/>
            <person name="Skryabin K.G."/>
        </authorList>
    </citation>
    <scope>NUCLEOTIDE SEQUENCE</scope>
    <source>
        <strain>768-20</strain>
    </source>
</reference>
<dbReference type="PANTHER" id="PTHR22912:SF151">
    <property type="entry name" value="DIHYDROLIPOYL DEHYDROGENASE, MITOCHONDRIAL"/>
    <property type="match status" value="1"/>
</dbReference>
<dbReference type="InterPro" id="IPR023753">
    <property type="entry name" value="FAD/NAD-binding_dom"/>
</dbReference>
<evidence type="ECO:0000259" key="11">
    <source>
        <dbReference type="Pfam" id="PF07992"/>
    </source>
</evidence>
<protein>
    <submittedName>
        <fullName evidence="12">Pyruvate/2-oxoglutarate dehydrogenase complex, dihydrolipoamide dehydrogenase (E3) component</fullName>
    </submittedName>
</protein>
<dbReference type="PRINTS" id="PR00411">
    <property type="entry name" value="PNDRDTASEI"/>
</dbReference>
<evidence type="ECO:0000313" key="13">
    <source>
        <dbReference type="Proteomes" id="UP000008138"/>
    </source>
</evidence>
<dbReference type="EMBL" id="CP002590">
    <property type="protein sequence ID" value="AEA11768.1"/>
    <property type="molecule type" value="Genomic_DNA"/>
</dbReference>
<evidence type="ECO:0000256" key="5">
    <source>
        <dbReference type="ARBA" id="ARBA00023002"/>
    </source>
</evidence>
<name>F2L2A3_THEU7</name>
<dbReference type="OrthoDB" id="27922at2157"/>
<accession>F2L2A3</accession>
<dbReference type="FunFam" id="3.30.390.30:FF:000001">
    <property type="entry name" value="Dihydrolipoyl dehydrogenase"/>
    <property type="match status" value="1"/>
</dbReference>
<dbReference type="eggNOG" id="arCOG01068">
    <property type="taxonomic scope" value="Archaea"/>
</dbReference>
<evidence type="ECO:0000256" key="2">
    <source>
        <dbReference type="ARBA" id="ARBA00007532"/>
    </source>
</evidence>
<dbReference type="PANTHER" id="PTHR22912">
    <property type="entry name" value="DISULFIDE OXIDOREDUCTASE"/>
    <property type="match status" value="1"/>
</dbReference>
<dbReference type="InterPro" id="IPR036188">
    <property type="entry name" value="FAD/NAD-bd_sf"/>
</dbReference>
<dbReference type="InterPro" id="IPR012999">
    <property type="entry name" value="Pyr_OxRdtase_I_AS"/>
</dbReference>
<dbReference type="InterPro" id="IPR001100">
    <property type="entry name" value="Pyr_nuc-diS_OxRdtase"/>
</dbReference>
<evidence type="ECO:0000256" key="1">
    <source>
        <dbReference type="ARBA" id="ARBA00001974"/>
    </source>
</evidence>
<evidence type="ECO:0000259" key="10">
    <source>
        <dbReference type="Pfam" id="PF02852"/>
    </source>
</evidence>
<keyword evidence="4 9" id="KW-0274">FAD</keyword>
<dbReference type="Pfam" id="PF07992">
    <property type="entry name" value="Pyr_redox_2"/>
    <property type="match status" value="1"/>
</dbReference>
<dbReference type="InterPro" id="IPR004099">
    <property type="entry name" value="Pyr_nucl-diS_OxRdtase_dimer"/>
</dbReference>
<dbReference type="PROSITE" id="PS00076">
    <property type="entry name" value="PYRIDINE_REDOX_1"/>
    <property type="match status" value="1"/>
</dbReference>
<dbReference type="Proteomes" id="UP000008138">
    <property type="component" value="Chromosome"/>
</dbReference>
<evidence type="ECO:0000256" key="3">
    <source>
        <dbReference type="ARBA" id="ARBA00022630"/>
    </source>
</evidence>